<evidence type="ECO:0000313" key="3">
    <source>
        <dbReference type="Proteomes" id="UP001166674"/>
    </source>
</evidence>
<name>A0AA41SZC0_SCICA</name>
<evidence type="ECO:0000256" key="1">
    <source>
        <dbReference type="SAM" id="MobiDB-lite"/>
    </source>
</evidence>
<dbReference type="InterPro" id="IPR011057">
    <property type="entry name" value="Mss4-like_sf"/>
</dbReference>
<sequence>MVSRAEDNIDNSIIDGNEGPEGKGTKSTLIAGVHIVMKDPLQETCFTKEACKYIKRSHESINGKLAV</sequence>
<feature type="region of interest" description="Disordered" evidence="1">
    <location>
        <begin position="1"/>
        <end position="25"/>
    </location>
</feature>
<accession>A0AA41SZC0</accession>
<dbReference type="SUPFAM" id="SSF51316">
    <property type="entry name" value="Mss4-like"/>
    <property type="match status" value="1"/>
</dbReference>
<gene>
    <name evidence="2" type="ORF">SUZIE_144820</name>
</gene>
<dbReference type="Proteomes" id="UP001166674">
    <property type="component" value="Unassembled WGS sequence"/>
</dbReference>
<evidence type="ECO:0000313" key="2">
    <source>
        <dbReference type="EMBL" id="MBZ3877814.1"/>
    </source>
</evidence>
<organism evidence="2 3">
    <name type="scientific">Sciurus carolinensis</name>
    <name type="common">Eastern gray squirrel</name>
    <dbReference type="NCBI Taxonomy" id="30640"/>
    <lineage>
        <taxon>Eukaryota</taxon>
        <taxon>Metazoa</taxon>
        <taxon>Chordata</taxon>
        <taxon>Craniata</taxon>
        <taxon>Vertebrata</taxon>
        <taxon>Euteleostomi</taxon>
        <taxon>Mammalia</taxon>
        <taxon>Eutheria</taxon>
        <taxon>Euarchontoglires</taxon>
        <taxon>Glires</taxon>
        <taxon>Rodentia</taxon>
        <taxon>Sciuromorpha</taxon>
        <taxon>Sciuridae</taxon>
        <taxon>Sciurinae</taxon>
        <taxon>Sciurini</taxon>
        <taxon>Sciurus</taxon>
    </lineage>
</organism>
<proteinExistence type="predicted"/>
<dbReference type="AlphaFoldDB" id="A0AA41SZC0"/>
<comment type="caution">
    <text evidence="2">The sequence shown here is derived from an EMBL/GenBank/DDBJ whole genome shotgun (WGS) entry which is preliminary data.</text>
</comment>
<protein>
    <submittedName>
        <fullName evidence="2">Translationally-controlled tumor protein</fullName>
    </submittedName>
</protein>
<dbReference type="InterPro" id="IPR011323">
    <property type="entry name" value="Mss4/transl-control_tumour"/>
</dbReference>
<dbReference type="Gene3D" id="2.170.150.10">
    <property type="entry name" value="Metal Binding Protein, Guanine Nucleotide Exchange Factor, Chain A"/>
    <property type="match status" value="1"/>
</dbReference>
<dbReference type="EMBL" id="JAATJV010305900">
    <property type="protein sequence ID" value="MBZ3877814.1"/>
    <property type="molecule type" value="Genomic_DNA"/>
</dbReference>
<keyword evidence="3" id="KW-1185">Reference proteome</keyword>
<reference evidence="2" key="1">
    <citation type="submission" date="2020-03" db="EMBL/GenBank/DDBJ databases">
        <title>Studies in the Genomics of Life Span.</title>
        <authorList>
            <person name="Glass D."/>
        </authorList>
    </citation>
    <scope>NUCLEOTIDE SEQUENCE</scope>
    <source>
        <strain evidence="2">SUZIE</strain>
        <tissue evidence="2">Muscle</tissue>
    </source>
</reference>